<dbReference type="Proteomes" id="UP000015101">
    <property type="component" value="Unassembled WGS sequence"/>
</dbReference>
<gene>
    <name evidence="3" type="primary">20198409</name>
    <name evidence="2" type="ORF">HELRODRAFT_159678</name>
</gene>
<dbReference type="EnsemblMetazoa" id="HelroT159678">
    <property type="protein sequence ID" value="HelroP159678"/>
    <property type="gene ID" value="HelroG159678"/>
</dbReference>
<proteinExistence type="predicted"/>
<accession>T1EPA9</accession>
<reference evidence="3" key="3">
    <citation type="submission" date="2015-06" db="UniProtKB">
        <authorList>
            <consortium name="EnsemblMetazoa"/>
        </authorList>
    </citation>
    <scope>IDENTIFICATION</scope>
</reference>
<reference evidence="2 4" key="2">
    <citation type="journal article" date="2013" name="Nature">
        <title>Insights into bilaterian evolution from three spiralian genomes.</title>
        <authorList>
            <person name="Simakov O."/>
            <person name="Marletaz F."/>
            <person name="Cho S.J."/>
            <person name="Edsinger-Gonzales E."/>
            <person name="Havlak P."/>
            <person name="Hellsten U."/>
            <person name="Kuo D.H."/>
            <person name="Larsson T."/>
            <person name="Lv J."/>
            <person name="Arendt D."/>
            <person name="Savage R."/>
            <person name="Osoegawa K."/>
            <person name="de Jong P."/>
            <person name="Grimwood J."/>
            <person name="Chapman J.A."/>
            <person name="Shapiro H."/>
            <person name="Aerts A."/>
            <person name="Otillar R.P."/>
            <person name="Terry A.Y."/>
            <person name="Boore J.L."/>
            <person name="Grigoriev I.V."/>
            <person name="Lindberg D.R."/>
            <person name="Seaver E.C."/>
            <person name="Weisblat D.A."/>
            <person name="Putnam N.H."/>
            <person name="Rokhsar D.S."/>
        </authorList>
    </citation>
    <scope>NUCLEOTIDE SEQUENCE</scope>
</reference>
<dbReference type="AlphaFoldDB" id="T1EPA9"/>
<sequence>MATKYRKIEISFNILYLLILVYQFTRSQSETFSFSLWHYGFWNKEFFVCSEDFKKNVTVPGNSALECALECASRDPSCLSFNFLSDEKACQIFPTWSKHFRVENQTNITCLYFFQSRKNCLKVL</sequence>
<dbReference type="InterPro" id="IPR003609">
    <property type="entry name" value="Pan_app"/>
</dbReference>
<dbReference type="KEGG" id="hro:HELRODRAFT_159678"/>
<reference evidence="4" key="1">
    <citation type="submission" date="2012-12" db="EMBL/GenBank/DDBJ databases">
        <authorList>
            <person name="Hellsten U."/>
            <person name="Grimwood J."/>
            <person name="Chapman J.A."/>
            <person name="Shapiro H."/>
            <person name="Aerts A."/>
            <person name="Otillar R.P."/>
            <person name="Terry A.Y."/>
            <person name="Boore J.L."/>
            <person name="Simakov O."/>
            <person name="Marletaz F."/>
            <person name="Cho S.-J."/>
            <person name="Edsinger-Gonzales E."/>
            <person name="Havlak P."/>
            <person name="Kuo D.-H."/>
            <person name="Larsson T."/>
            <person name="Lv J."/>
            <person name="Arendt D."/>
            <person name="Savage R."/>
            <person name="Osoegawa K."/>
            <person name="de Jong P."/>
            <person name="Lindberg D.R."/>
            <person name="Seaver E.C."/>
            <person name="Weisblat D.A."/>
            <person name="Putnam N.H."/>
            <person name="Grigoriev I.V."/>
            <person name="Rokhsar D.S."/>
        </authorList>
    </citation>
    <scope>NUCLEOTIDE SEQUENCE</scope>
</reference>
<dbReference type="GeneID" id="20198409"/>
<feature type="domain" description="Apple" evidence="1">
    <location>
        <begin position="57"/>
        <end position="113"/>
    </location>
</feature>
<protein>
    <recommendedName>
        <fullName evidence="1">Apple domain-containing protein</fullName>
    </recommendedName>
</protein>
<evidence type="ECO:0000313" key="2">
    <source>
        <dbReference type="EMBL" id="ESO13078.1"/>
    </source>
</evidence>
<dbReference type="Gene3D" id="3.50.4.10">
    <property type="entry name" value="Hepatocyte Growth Factor"/>
    <property type="match status" value="1"/>
</dbReference>
<name>T1EPA9_HELRO</name>
<dbReference type="InParanoid" id="T1EPA9"/>
<dbReference type="EMBL" id="KB095811">
    <property type="protein sequence ID" value="ESO13078.1"/>
    <property type="molecule type" value="Genomic_DNA"/>
</dbReference>
<dbReference type="CTD" id="20198409"/>
<evidence type="ECO:0000313" key="3">
    <source>
        <dbReference type="EnsemblMetazoa" id="HelroP159678"/>
    </source>
</evidence>
<dbReference type="HOGENOM" id="CLU_2006338_0_0_1"/>
<dbReference type="Pfam" id="PF00024">
    <property type="entry name" value="PAN_1"/>
    <property type="match status" value="1"/>
</dbReference>
<keyword evidence="4" id="KW-1185">Reference proteome</keyword>
<evidence type="ECO:0000313" key="4">
    <source>
        <dbReference type="Proteomes" id="UP000015101"/>
    </source>
</evidence>
<evidence type="ECO:0000259" key="1">
    <source>
        <dbReference type="Pfam" id="PF00024"/>
    </source>
</evidence>
<organism evidence="3 4">
    <name type="scientific">Helobdella robusta</name>
    <name type="common">Californian leech</name>
    <dbReference type="NCBI Taxonomy" id="6412"/>
    <lineage>
        <taxon>Eukaryota</taxon>
        <taxon>Metazoa</taxon>
        <taxon>Spiralia</taxon>
        <taxon>Lophotrochozoa</taxon>
        <taxon>Annelida</taxon>
        <taxon>Clitellata</taxon>
        <taxon>Hirudinea</taxon>
        <taxon>Rhynchobdellida</taxon>
        <taxon>Glossiphoniidae</taxon>
        <taxon>Helobdella</taxon>
    </lineage>
</organism>
<dbReference type="EMBL" id="AMQM01000300">
    <property type="status" value="NOT_ANNOTATED_CDS"/>
    <property type="molecule type" value="Genomic_DNA"/>
</dbReference>
<dbReference type="RefSeq" id="XP_009009798.1">
    <property type="nucleotide sequence ID" value="XM_009011550.1"/>
</dbReference>
<dbReference type="SUPFAM" id="SSF57414">
    <property type="entry name" value="Hairpin loop containing domain-like"/>
    <property type="match status" value="1"/>
</dbReference>